<keyword evidence="2" id="KW-0808">Transferase</keyword>
<dbReference type="EMBL" id="QZKU01000123">
    <property type="protein sequence ID" value="RJP16715.1"/>
    <property type="molecule type" value="Genomic_DNA"/>
</dbReference>
<evidence type="ECO:0000256" key="3">
    <source>
        <dbReference type="ARBA" id="ARBA00022723"/>
    </source>
</evidence>
<keyword evidence="3" id="KW-0479">Metal-binding</keyword>
<accession>A0A3A4NDI6</accession>
<evidence type="ECO:0000313" key="5">
    <source>
        <dbReference type="EMBL" id="RJP16715.1"/>
    </source>
</evidence>
<dbReference type="GO" id="GO:0046872">
    <property type="term" value="F:metal ion binding"/>
    <property type="evidence" value="ECO:0007669"/>
    <property type="project" value="UniProtKB-KW"/>
</dbReference>
<organism evidence="5 6">
    <name type="scientific">Abyssobacteria bacterium (strain SURF_5)</name>
    <dbReference type="NCBI Taxonomy" id="2093360"/>
    <lineage>
        <taxon>Bacteria</taxon>
        <taxon>Pseudomonadati</taxon>
        <taxon>Candidatus Hydrogenedentota</taxon>
        <taxon>Candidatus Abyssobacteria</taxon>
    </lineage>
</organism>
<keyword evidence="4" id="KW-0862">Zinc</keyword>
<dbReference type="PANTHER" id="PTHR37418:SF2">
    <property type="entry name" value="3-KETO-5-AMINOHEXANOATE CLEAVAGE ENZYME"/>
    <property type="match status" value="1"/>
</dbReference>
<comment type="cofactor">
    <cofactor evidence="1">
        <name>Zn(2+)</name>
        <dbReference type="ChEBI" id="CHEBI:29105"/>
    </cofactor>
</comment>
<name>A0A3A4NDI6_ABYX5</name>
<evidence type="ECO:0000256" key="1">
    <source>
        <dbReference type="ARBA" id="ARBA00001947"/>
    </source>
</evidence>
<dbReference type="GO" id="GO:0043720">
    <property type="term" value="F:3-keto-5-aminohexanoate cleavage activity"/>
    <property type="evidence" value="ECO:0007669"/>
    <property type="project" value="InterPro"/>
</dbReference>
<evidence type="ECO:0000313" key="6">
    <source>
        <dbReference type="Proteomes" id="UP000265882"/>
    </source>
</evidence>
<dbReference type="InterPro" id="IPR013785">
    <property type="entry name" value="Aldolase_TIM"/>
</dbReference>
<proteinExistence type="predicted"/>
<protein>
    <submittedName>
        <fullName evidence="5">3-keto-5-aminohexanoate cleavage protein</fullName>
    </submittedName>
</protein>
<dbReference type="Proteomes" id="UP000265882">
    <property type="component" value="Unassembled WGS sequence"/>
</dbReference>
<gene>
    <name evidence="5" type="ORF">C4520_17955</name>
</gene>
<dbReference type="PANTHER" id="PTHR37418">
    <property type="entry name" value="3-KETO-5-AMINOHEXANOATE CLEAVAGE ENZYME-RELATED"/>
    <property type="match status" value="1"/>
</dbReference>
<sequence length="288" mass="31309">MSGEAILTCALTGVLTNPNMGNIPVTPEQMADAAEQAWNQGATIVHCHFRDQRPGMGAYPTWDVDVVKSIINAVRSRVPGIIINQSTGIVGPDISGPVACLEAVKPEMAACNAGSLNYLKLRENGTWAWPPMTFDNPVEKVKAFLDVMTANNVVPEFECFDSGIVRSVALYKKAGMFQGDPHISLVMGVASGQPAKPEWVPLLKKEMLPGTHWQVICVGRKEVWDLQRKALEEGGNVRTGLEDTFYLPNGEKAQSNGELVETLAKITREVGRDIATADEARRILGLKN</sequence>
<dbReference type="Gene3D" id="3.20.20.70">
    <property type="entry name" value="Aldolase class I"/>
    <property type="match status" value="1"/>
</dbReference>
<evidence type="ECO:0000256" key="4">
    <source>
        <dbReference type="ARBA" id="ARBA00022833"/>
    </source>
</evidence>
<reference evidence="5 6" key="1">
    <citation type="journal article" date="2017" name="ISME J.">
        <title>Energy and carbon metabolisms in a deep terrestrial subsurface fluid microbial community.</title>
        <authorList>
            <person name="Momper L."/>
            <person name="Jungbluth S.P."/>
            <person name="Lee M.D."/>
            <person name="Amend J.P."/>
        </authorList>
    </citation>
    <scope>NUCLEOTIDE SEQUENCE [LARGE SCALE GENOMIC DNA]</scope>
    <source>
        <strain evidence="5">SURF_5</strain>
    </source>
</reference>
<dbReference type="AlphaFoldDB" id="A0A3A4NDI6"/>
<dbReference type="Pfam" id="PF05853">
    <property type="entry name" value="BKACE"/>
    <property type="match status" value="1"/>
</dbReference>
<comment type="caution">
    <text evidence="5">The sequence shown here is derived from an EMBL/GenBank/DDBJ whole genome shotgun (WGS) entry which is preliminary data.</text>
</comment>
<evidence type="ECO:0000256" key="2">
    <source>
        <dbReference type="ARBA" id="ARBA00022679"/>
    </source>
</evidence>
<dbReference type="InterPro" id="IPR008567">
    <property type="entry name" value="BKACE"/>
</dbReference>